<evidence type="ECO:0000313" key="6">
    <source>
        <dbReference type="Proteomes" id="UP000322000"/>
    </source>
</evidence>
<feature type="chain" id="PRO_5028982094" evidence="4">
    <location>
        <begin position="20"/>
        <end position="449"/>
    </location>
</feature>
<dbReference type="AlphaFoldDB" id="A0A7E5VQI0"/>
<dbReference type="InterPro" id="IPR033116">
    <property type="entry name" value="TRYPSIN_SER"/>
</dbReference>
<dbReference type="CDD" id="cd00190">
    <property type="entry name" value="Tryp_SPc"/>
    <property type="match status" value="1"/>
</dbReference>
<protein>
    <submittedName>
        <fullName evidence="7">Collagenase-like</fullName>
    </submittedName>
</protein>
<dbReference type="InterPro" id="IPR009003">
    <property type="entry name" value="Peptidase_S1_PA"/>
</dbReference>
<dbReference type="InterPro" id="IPR018114">
    <property type="entry name" value="TRYPSIN_HIS"/>
</dbReference>
<reference evidence="7" key="1">
    <citation type="submission" date="2025-08" db="UniProtKB">
        <authorList>
            <consortium name="RefSeq"/>
        </authorList>
    </citation>
    <scope>IDENTIFICATION</scope>
</reference>
<feature type="compositionally biased region" description="Low complexity" evidence="3">
    <location>
        <begin position="394"/>
        <end position="412"/>
    </location>
</feature>
<keyword evidence="4" id="KW-0732">Signal</keyword>
<sequence length="449" mass="47460">MAVWGTLFLLAVAGTSVLAEDRGTFPEVARAAGSRIVSGWEAKEGQFPHQFSLRMINPIGQVFACGGSVISSGWGLTAAHCTAGRISFVIRAGVVNLTRPGIIFETTDFYNHPLYNNNLPGVVQPNDIGLLRFNRDLEFSDTIQPIRLQRTADRDINYAGVISIASGWGNTWTQGTSPENLNWVYLTLTSNAACWAAFGFSSIIQPSTICAASYNVTSQSTCQGDSGGPLTIVEDDGITTQVGVTSFVSSSGCHTDIPAGFIRTGYYHDWYTDVTGIDFEGLYTTTSTTEAVSTVTSPEETTQPEDTTTEAAPEDTTSVAPEDTTTEAAPEDTTPAAPEDSTTEAAPEDTTVVDPETTTTEVAPEDTTSAAPEDTTTEAAPEDTTVVDPEETTTEAAPEDTTSAPEDTTTEAAPEESTTEAATTAEPEDSSESSESSESSSSSEESEED</sequence>
<dbReference type="PROSITE" id="PS00134">
    <property type="entry name" value="TRYPSIN_HIS"/>
    <property type="match status" value="1"/>
</dbReference>
<feature type="compositionally biased region" description="Low complexity" evidence="3">
    <location>
        <begin position="433"/>
        <end position="443"/>
    </location>
</feature>
<gene>
    <name evidence="7" type="primary">LOC113495784</name>
</gene>
<keyword evidence="2" id="KW-0720">Serine protease</keyword>
<dbReference type="SUPFAM" id="SSF50494">
    <property type="entry name" value="Trypsin-like serine proteases"/>
    <property type="match status" value="1"/>
</dbReference>
<dbReference type="PROSITE" id="PS00135">
    <property type="entry name" value="TRYPSIN_SER"/>
    <property type="match status" value="1"/>
</dbReference>
<keyword evidence="2" id="KW-0645">Protease</keyword>
<keyword evidence="2" id="KW-0378">Hydrolase</keyword>
<feature type="compositionally biased region" description="Low complexity" evidence="3">
    <location>
        <begin position="348"/>
        <end position="387"/>
    </location>
</feature>
<dbReference type="Gene3D" id="2.40.10.10">
    <property type="entry name" value="Trypsin-like serine proteases"/>
    <property type="match status" value="1"/>
</dbReference>
<keyword evidence="6" id="KW-1185">Reference proteome</keyword>
<accession>A0A7E5VQI0</accession>
<dbReference type="PROSITE" id="PS50240">
    <property type="entry name" value="TRYPSIN_DOM"/>
    <property type="match status" value="1"/>
</dbReference>
<feature type="signal peptide" evidence="4">
    <location>
        <begin position="1"/>
        <end position="19"/>
    </location>
</feature>
<feature type="region of interest" description="Disordered" evidence="3">
    <location>
        <begin position="289"/>
        <end position="449"/>
    </location>
</feature>
<proteinExistence type="predicted"/>
<feature type="domain" description="Peptidase S1" evidence="5">
    <location>
        <begin position="36"/>
        <end position="276"/>
    </location>
</feature>
<dbReference type="PANTHER" id="PTHR24250">
    <property type="entry name" value="CHYMOTRYPSIN-RELATED"/>
    <property type="match status" value="1"/>
</dbReference>
<evidence type="ECO:0000256" key="4">
    <source>
        <dbReference type="SAM" id="SignalP"/>
    </source>
</evidence>
<dbReference type="InterPro" id="IPR043504">
    <property type="entry name" value="Peptidase_S1_PA_chymotrypsin"/>
</dbReference>
<evidence type="ECO:0000256" key="2">
    <source>
        <dbReference type="RuleBase" id="RU363034"/>
    </source>
</evidence>
<dbReference type="GO" id="GO:0006508">
    <property type="term" value="P:proteolysis"/>
    <property type="evidence" value="ECO:0007669"/>
    <property type="project" value="UniProtKB-KW"/>
</dbReference>
<dbReference type="OrthoDB" id="5597713at2759"/>
<dbReference type="KEGG" id="tnl:113495784"/>
<dbReference type="GO" id="GO:0004252">
    <property type="term" value="F:serine-type endopeptidase activity"/>
    <property type="evidence" value="ECO:0007669"/>
    <property type="project" value="InterPro"/>
</dbReference>
<dbReference type="Proteomes" id="UP000322000">
    <property type="component" value="Chromosome 7"/>
</dbReference>
<dbReference type="PANTHER" id="PTHR24250:SF50">
    <property type="entry name" value="PEPTIDASE S1 DOMAIN-CONTAINING PROTEIN"/>
    <property type="match status" value="1"/>
</dbReference>
<dbReference type="GeneID" id="113495784"/>
<feature type="compositionally biased region" description="Low complexity" evidence="3">
    <location>
        <begin position="289"/>
        <end position="340"/>
    </location>
</feature>
<organism evidence="6 7">
    <name type="scientific">Trichoplusia ni</name>
    <name type="common">Cabbage looper</name>
    <dbReference type="NCBI Taxonomy" id="7111"/>
    <lineage>
        <taxon>Eukaryota</taxon>
        <taxon>Metazoa</taxon>
        <taxon>Ecdysozoa</taxon>
        <taxon>Arthropoda</taxon>
        <taxon>Hexapoda</taxon>
        <taxon>Insecta</taxon>
        <taxon>Pterygota</taxon>
        <taxon>Neoptera</taxon>
        <taxon>Endopterygota</taxon>
        <taxon>Lepidoptera</taxon>
        <taxon>Glossata</taxon>
        <taxon>Ditrysia</taxon>
        <taxon>Noctuoidea</taxon>
        <taxon>Noctuidae</taxon>
        <taxon>Plusiinae</taxon>
        <taxon>Trichoplusia</taxon>
    </lineage>
</organism>
<name>A0A7E5VQI0_TRINI</name>
<dbReference type="PRINTS" id="PR00722">
    <property type="entry name" value="CHYMOTRYPSIN"/>
</dbReference>
<dbReference type="RefSeq" id="XP_026730522.1">
    <property type="nucleotide sequence ID" value="XM_026874721.1"/>
</dbReference>
<evidence type="ECO:0000313" key="7">
    <source>
        <dbReference type="RefSeq" id="XP_026730522.1"/>
    </source>
</evidence>
<evidence type="ECO:0000259" key="5">
    <source>
        <dbReference type="PROSITE" id="PS50240"/>
    </source>
</evidence>
<dbReference type="Pfam" id="PF00089">
    <property type="entry name" value="Trypsin"/>
    <property type="match status" value="1"/>
</dbReference>
<keyword evidence="1" id="KW-1015">Disulfide bond</keyword>
<evidence type="ECO:0000256" key="3">
    <source>
        <dbReference type="SAM" id="MobiDB-lite"/>
    </source>
</evidence>
<dbReference type="InParanoid" id="A0A7E5VQI0"/>
<dbReference type="SMART" id="SM00020">
    <property type="entry name" value="Tryp_SPc"/>
    <property type="match status" value="1"/>
</dbReference>
<dbReference type="InterPro" id="IPR001254">
    <property type="entry name" value="Trypsin_dom"/>
</dbReference>
<dbReference type="InterPro" id="IPR001314">
    <property type="entry name" value="Peptidase_S1A"/>
</dbReference>
<evidence type="ECO:0000256" key="1">
    <source>
        <dbReference type="ARBA" id="ARBA00023157"/>
    </source>
</evidence>